<dbReference type="SUPFAM" id="SSF49562">
    <property type="entry name" value="C2 domain (Calcium/lipid-binding domain, CaLB)"/>
    <property type="match status" value="2"/>
</dbReference>
<dbReference type="GO" id="GO:0031267">
    <property type="term" value="F:small GTPase binding"/>
    <property type="evidence" value="ECO:0007669"/>
    <property type="project" value="InterPro"/>
</dbReference>
<dbReference type="InterPro" id="IPR011011">
    <property type="entry name" value="Znf_FYVE_PHD"/>
</dbReference>
<comment type="caution">
    <text evidence="10">The sequence shown here is derived from an EMBL/GenBank/DDBJ whole genome shotgun (WGS) entry which is preliminary data.</text>
</comment>
<dbReference type="GO" id="GO:0098793">
    <property type="term" value="C:presynapse"/>
    <property type="evidence" value="ECO:0007669"/>
    <property type="project" value="GOC"/>
</dbReference>
<sequence>MFGNLDKLHTGWSSGKPTGTLQPEEKMAILEVIQRNELLETAERQRVGRLVERVEKIKQRAAECGPRYCRLCGQSFGLLGPSKLICDDCQKPVCSKCSIELHSRETTGTRDIWLCKICSETREMWKKTGAWFFKGIPKYEIPQQRTSSSRQSFRDSKLRQEKPVKLGIKCTDTSSEEEDESTTEVDAQKHSTAVLNGRSSYCSAFNVGGNRKHPLVNRQNSATDTQSNQTNYDWETASISTTNRNGRRGSVTSSMSMSETSSANSSNGMGCYREPCFGWLELSVNYSEADHTLDCSLLRARDLPTMDVTGHADPFCKTNIITPYGSKQQKWFATKTVHKTTNPEFNEKVRFLGVEPDELINGSMLYVVILDDDRYGHDFLGAAKINLAPIYSSGPHRMTVPLDVEDNFCVEAAMSGPWLFGQILIALCYNTKRRSLIVRIDKCTNLMAKDKNGFSDPFVKLQMRPDSQKKKFKSSIKWRTLNPIFNEEFAFETRPNDLDKQLLLLTVWDKDLGKSNDFLGSLILGGNSKGRRLKQWKDCIRMPDCFHEQWHCLSGEHIPN</sequence>
<dbReference type="Gene3D" id="2.60.40.150">
    <property type="entry name" value="C2 domain"/>
    <property type="match status" value="2"/>
</dbReference>
<dbReference type="PROSITE" id="PS50004">
    <property type="entry name" value="C2"/>
    <property type="match status" value="2"/>
</dbReference>
<evidence type="ECO:0000256" key="1">
    <source>
        <dbReference type="ARBA" id="ARBA00022723"/>
    </source>
</evidence>
<keyword evidence="2" id="KW-0677">Repeat</keyword>
<dbReference type="InterPro" id="IPR010911">
    <property type="entry name" value="Rab_BD"/>
</dbReference>
<dbReference type="GO" id="GO:0008270">
    <property type="term" value="F:zinc ion binding"/>
    <property type="evidence" value="ECO:0007669"/>
    <property type="project" value="UniProtKB-KW"/>
</dbReference>
<dbReference type="PANTHER" id="PTHR45729:SF6">
    <property type="entry name" value="RABPHILIN, ISOFORM A"/>
    <property type="match status" value="1"/>
</dbReference>
<feature type="compositionally biased region" description="Acidic residues" evidence="6">
    <location>
        <begin position="174"/>
        <end position="183"/>
    </location>
</feature>
<protein>
    <submittedName>
        <fullName evidence="10">Double C2-like domain-containing protein beta</fullName>
    </submittedName>
</protein>
<dbReference type="AlphaFoldDB" id="A0A9Q0MQU3"/>
<dbReference type="EMBL" id="WJQU01000004">
    <property type="protein sequence ID" value="KAJ6636318.1"/>
    <property type="molecule type" value="Genomic_DNA"/>
</dbReference>
<keyword evidence="4" id="KW-0862">Zinc</keyword>
<dbReference type="Gene3D" id="3.30.40.10">
    <property type="entry name" value="Zinc/RING finger domain, C3HC4 (zinc finger)"/>
    <property type="match status" value="1"/>
</dbReference>
<dbReference type="InterPro" id="IPR013083">
    <property type="entry name" value="Znf_RING/FYVE/PHD"/>
</dbReference>
<feature type="region of interest" description="Disordered" evidence="6">
    <location>
        <begin position="237"/>
        <end position="266"/>
    </location>
</feature>
<organism evidence="10 11">
    <name type="scientific">Pseudolycoriella hygida</name>
    <dbReference type="NCBI Taxonomy" id="35572"/>
    <lineage>
        <taxon>Eukaryota</taxon>
        <taxon>Metazoa</taxon>
        <taxon>Ecdysozoa</taxon>
        <taxon>Arthropoda</taxon>
        <taxon>Hexapoda</taxon>
        <taxon>Insecta</taxon>
        <taxon>Pterygota</taxon>
        <taxon>Neoptera</taxon>
        <taxon>Endopterygota</taxon>
        <taxon>Diptera</taxon>
        <taxon>Nematocera</taxon>
        <taxon>Sciaroidea</taxon>
        <taxon>Sciaridae</taxon>
        <taxon>Pseudolycoriella</taxon>
    </lineage>
</organism>
<keyword evidence="1" id="KW-0479">Metal-binding</keyword>
<evidence type="ECO:0000259" key="9">
    <source>
        <dbReference type="PROSITE" id="PS50916"/>
    </source>
</evidence>
<dbReference type="Pfam" id="PF00168">
    <property type="entry name" value="C2"/>
    <property type="match status" value="2"/>
</dbReference>
<feature type="region of interest" description="Disordered" evidence="6">
    <location>
        <begin position="1"/>
        <end position="21"/>
    </location>
</feature>
<dbReference type="GO" id="GO:0017158">
    <property type="term" value="P:regulation of calcium ion-dependent exocytosis"/>
    <property type="evidence" value="ECO:0007669"/>
    <property type="project" value="TreeGrafter"/>
</dbReference>
<dbReference type="GO" id="GO:0061669">
    <property type="term" value="P:spontaneous neurotransmitter secretion"/>
    <property type="evidence" value="ECO:0007669"/>
    <property type="project" value="TreeGrafter"/>
</dbReference>
<dbReference type="PANTHER" id="PTHR45729">
    <property type="entry name" value="RABPHILIN, ISOFORM A"/>
    <property type="match status" value="1"/>
</dbReference>
<evidence type="ECO:0000313" key="10">
    <source>
        <dbReference type="EMBL" id="KAJ6636318.1"/>
    </source>
</evidence>
<feature type="domain" description="C2" evidence="7">
    <location>
        <begin position="419"/>
        <end position="551"/>
    </location>
</feature>
<dbReference type="PRINTS" id="PR00360">
    <property type="entry name" value="C2DOMAIN"/>
</dbReference>
<dbReference type="PROSITE" id="PS50916">
    <property type="entry name" value="RABBD"/>
    <property type="match status" value="1"/>
</dbReference>
<dbReference type="Pfam" id="PF02318">
    <property type="entry name" value="FYVE_2"/>
    <property type="match status" value="1"/>
</dbReference>
<evidence type="ECO:0000256" key="4">
    <source>
        <dbReference type="ARBA" id="ARBA00022833"/>
    </source>
</evidence>
<feature type="domain" description="FYVE-type" evidence="8">
    <location>
        <begin position="69"/>
        <end position="123"/>
    </location>
</feature>
<evidence type="ECO:0000256" key="5">
    <source>
        <dbReference type="PROSITE-ProRule" id="PRU00091"/>
    </source>
</evidence>
<dbReference type="InterPro" id="IPR035892">
    <property type="entry name" value="C2_domain_sf"/>
</dbReference>
<keyword evidence="11" id="KW-1185">Reference proteome</keyword>
<feature type="domain" description="RabBD" evidence="9">
    <location>
        <begin position="15"/>
        <end position="135"/>
    </location>
</feature>
<evidence type="ECO:0000256" key="3">
    <source>
        <dbReference type="ARBA" id="ARBA00022771"/>
    </source>
</evidence>
<dbReference type="PRINTS" id="PR00399">
    <property type="entry name" value="SYNAPTOTAGMN"/>
</dbReference>
<gene>
    <name evidence="10" type="primary">Doc2b</name>
    <name evidence="10" type="ORF">Bhyg_14906</name>
</gene>
<proteinExistence type="predicted"/>
<feature type="region of interest" description="Disordered" evidence="6">
    <location>
        <begin position="171"/>
        <end position="190"/>
    </location>
</feature>
<dbReference type="CDD" id="cd08384">
    <property type="entry name" value="C2B_Rabphilin_Doc2"/>
    <property type="match status" value="1"/>
</dbReference>
<evidence type="ECO:0000256" key="6">
    <source>
        <dbReference type="SAM" id="MobiDB-lite"/>
    </source>
</evidence>
<name>A0A9Q0MQU3_9DIPT</name>
<dbReference type="GO" id="GO:0016020">
    <property type="term" value="C:membrane"/>
    <property type="evidence" value="ECO:0007669"/>
    <property type="project" value="InterPro"/>
</dbReference>
<dbReference type="GO" id="GO:0006886">
    <property type="term" value="P:intracellular protein transport"/>
    <property type="evidence" value="ECO:0007669"/>
    <property type="project" value="InterPro"/>
</dbReference>
<dbReference type="SMART" id="SM00239">
    <property type="entry name" value="C2"/>
    <property type="match status" value="2"/>
</dbReference>
<evidence type="ECO:0000313" key="11">
    <source>
        <dbReference type="Proteomes" id="UP001151699"/>
    </source>
</evidence>
<dbReference type="InterPro" id="IPR001565">
    <property type="entry name" value="Synaptotagmin"/>
</dbReference>
<dbReference type="OrthoDB" id="270970at2759"/>
<feature type="compositionally biased region" description="Low complexity" evidence="6">
    <location>
        <begin position="250"/>
        <end position="266"/>
    </location>
</feature>
<dbReference type="InterPro" id="IPR000008">
    <property type="entry name" value="C2_dom"/>
</dbReference>
<evidence type="ECO:0000259" key="8">
    <source>
        <dbReference type="PROSITE" id="PS50178"/>
    </source>
</evidence>
<feature type="compositionally biased region" description="Polar residues" evidence="6">
    <location>
        <begin position="11"/>
        <end position="21"/>
    </location>
</feature>
<reference evidence="10" key="1">
    <citation type="submission" date="2022-07" db="EMBL/GenBank/DDBJ databases">
        <authorList>
            <person name="Trinca V."/>
            <person name="Uliana J.V.C."/>
            <person name="Torres T.T."/>
            <person name="Ward R.J."/>
            <person name="Monesi N."/>
        </authorList>
    </citation>
    <scope>NUCLEOTIDE SEQUENCE</scope>
    <source>
        <strain evidence="10">HSMRA1968</strain>
        <tissue evidence="10">Whole embryos</tissue>
    </source>
</reference>
<dbReference type="Proteomes" id="UP001151699">
    <property type="component" value="Chromosome C"/>
</dbReference>
<dbReference type="SUPFAM" id="SSF57903">
    <property type="entry name" value="FYVE/PHD zinc finger"/>
    <property type="match status" value="1"/>
</dbReference>
<feature type="domain" description="C2" evidence="7">
    <location>
        <begin position="276"/>
        <end position="400"/>
    </location>
</feature>
<dbReference type="InterPro" id="IPR041282">
    <property type="entry name" value="FYVE_2"/>
</dbReference>
<evidence type="ECO:0000259" key="7">
    <source>
        <dbReference type="PROSITE" id="PS50004"/>
    </source>
</evidence>
<dbReference type="PROSITE" id="PS50178">
    <property type="entry name" value="ZF_FYVE"/>
    <property type="match status" value="1"/>
</dbReference>
<accession>A0A9Q0MQU3</accession>
<dbReference type="GO" id="GO:0006887">
    <property type="term" value="P:exocytosis"/>
    <property type="evidence" value="ECO:0007669"/>
    <property type="project" value="TreeGrafter"/>
</dbReference>
<dbReference type="InterPro" id="IPR017455">
    <property type="entry name" value="Znf_FYVE-rel"/>
</dbReference>
<dbReference type="InterPro" id="IPR043566">
    <property type="entry name" value="Rabphilin/DOC2/Noc2"/>
</dbReference>
<evidence type="ECO:0000256" key="2">
    <source>
        <dbReference type="ARBA" id="ARBA00022737"/>
    </source>
</evidence>
<keyword evidence="3 5" id="KW-0863">Zinc-finger</keyword>